<feature type="transmembrane region" description="Helical" evidence="5">
    <location>
        <begin position="166"/>
        <end position="185"/>
    </location>
</feature>
<evidence type="ECO:0000256" key="2">
    <source>
        <dbReference type="ARBA" id="ARBA00022692"/>
    </source>
</evidence>
<dbReference type="STRING" id="1122240.GCA_000620105_02484"/>
<dbReference type="Proteomes" id="UP000244173">
    <property type="component" value="Chromosome"/>
</dbReference>
<dbReference type="PANTHER" id="PTHR43021">
    <property type="entry name" value="NA(+)/H(+) ANTIPORTER-RELATED"/>
    <property type="match status" value="1"/>
</dbReference>
<feature type="transmembrane region" description="Helical" evidence="5">
    <location>
        <begin position="301"/>
        <end position="325"/>
    </location>
</feature>
<dbReference type="Pfam" id="PF00999">
    <property type="entry name" value="Na_H_Exchanger"/>
    <property type="match status" value="1"/>
</dbReference>
<dbReference type="OrthoDB" id="8617652at2"/>
<evidence type="ECO:0000313" key="8">
    <source>
        <dbReference type="Proteomes" id="UP000244173"/>
    </source>
</evidence>
<accession>A0A2S0P999</accession>
<keyword evidence="3 5" id="KW-1133">Transmembrane helix</keyword>
<feature type="transmembrane region" description="Helical" evidence="5">
    <location>
        <begin position="99"/>
        <end position="122"/>
    </location>
</feature>
<feature type="transmembrane region" description="Helical" evidence="5">
    <location>
        <begin position="231"/>
        <end position="258"/>
    </location>
</feature>
<comment type="subcellular location">
    <subcellularLocation>
        <location evidence="1">Membrane</location>
        <topology evidence="1">Multi-pass membrane protein</topology>
    </subcellularLocation>
</comment>
<keyword evidence="4 5" id="KW-0472">Membrane</keyword>
<name>A0A2S0P999_9NEIS</name>
<dbReference type="GO" id="GO:0016020">
    <property type="term" value="C:membrane"/>
    <property type="evidence" value="ECO:0007669"/>
    <property type="project" value="UniProtKB-SubCell"/>
</dbReference>
<dbReference type="InterPro" id="IPR006153">
    <property type="entry name" value="Cation/H_exchanger_TM"/>
</dbReference>
<dbReference type="InterPro" id="IPR038770">
    <property type="entry name" value="Na+/solute_symporter_sf"/>
</dbReference>
<evidence type="ECO:0000256" key="5">
    <source>
        <dbReference type="SAM" id="Phobius"/>
    </source>
</evidence>
<feature type="domain" description="Cation/H+ exchanger transmembrane" evidence="6">
    <location>
        <begin position="30"/>
        <end position="391"/>
    </location>
</feature>
<feature type="transmembrane region" description="Helical" evidence="5">
    <location>
        <begin position="364"/>
        <end position="387"/>
    </location>
</feature>
<dbReference type="PANTHER" id="PTHR43021:SF2">
    <property type="entry name" value="CATION_H+ EXCHANGER DOMAIN-CONTAINING PROTEIN"/>
    <property type="match status" value="1"/>
</dbReference>
<dbReference type="KEGG" id="maer:DAI18_07280"/>
<evidence type="ECO:0000313" key="7">
    <source>
        <dbReference type="EMBL" id="AVY93867.1"/>
    </source>
</evidence>
<feature type="transmembrane region" description="Helical" evidence="5">
    <location>
        <begin position="43"/>
        <end position="62"/>
    </location>
</feature>
<proteinExistence type="predicted"/>
<dbReference type="AlphaFoldDB" id="A0A2S0P999"/>
<feature type="transmembrane region" description="Helical" evidence="5">
    <location>
        <begin position="337"/>
        <end position="358"/>
    </location>
</feature>
<keyword evidence="8" id="KW-1185">Reference proteome</keyword>
<dbReference type="Gene3D" id="1.20.1530.20">
    <property type="match status" value="1"/>
</dbReference>
<evidence type="ECO:0000256" key="4">
    <source>
        <dbReference type="ARBA" id="ARBA00023136"/>
    </source>
</evidence>
<evidence type="ECO:0000256" key="1">
    <source>
        <dbReference type="ARBA" id="ARBA00004141"/>
    </source>
</evidence>
<reference evidence="7 8" key="1">
    <citation type="submission" date="2018-04" db="EMBL/GenBank/DDBJ databases">
        <title>Denitrifier Microvirgula.</title>
        <authorList>
            <person name="Anderson E."/>
            <person name="Jang J."/>
            <person name="Ishii S."/>
        </authorList>
    </citation>
    <scope>NUCLEOTIDE SEQUENCE [LARGE SCALE GENOMIC DNA]</scope>
    <source>
        <strain evidence="7 8">BE2.4</strain>
    </source>
</reference>
<feature type="transmembrane region" description="Helical" evidence="5">
    <location>
        <begin position="15"/>
        <end position="36"/>
    </location>
</feature>
<dbReference type="RefSeq" id="WP_028499501.1">
    <property type="nucleotide sequence ID" value="NZ_CP028519.1"/>
</dbReference>
<dbReference type="GO" id="GO:1902600">
    <property type="term" value="P:proton transmembrane transport"/>
    <property type="evidence" value="ECO:0007669"/>
    <property type="project" value="InterPro"/>
</dbReference>
<sequence>MNHLAELLPALPASFNILTTFGALLAAGIIGARLFVRTLRLPILSAWVLTGFILGPAALGLVNQAQLTDLQPLVEIGLALILFQLGRRLDVGWLLRERWLAMTSLAIAMTLFAAVAVALGAVGLSVTTSLLIAALTLAVSPATLLLTIRELRAEGVVSERALNQTALIHLLGWLALGLTLAGWQAHSQPLTASLLSLLARSVAALLLGLFSAWLAVRLADWLGKLDGYQPVILVALVTVTMGICSWLGWPAAVSLLVFGSATRRMDRQFALAEPDLLPYGRLLYVALFVLAGAALEPRALAVAWLPAVVVLVVRLAVPVAMMVLLARPNGVDYRQGVAIGATLWPVAGAPLIGIGMVGQFNPVLASQLAAISLSILLLSELLGPIVIRQALRVCKEHGENTR</sequence>
<feature type="transmembrane region" description="Helical" evidence="5">
    <location>
        <begin position="197"/>
        <end position="219"/>
    </location>
</feature>
<feature type="transmembrane region" description="Helical" evidence="5">
    <location>
        <begin position="129"/>
        <end position="146"/>
    </location>
</feature>
<evidence type="ECO:0000259" key="6">
    <source>
        <dbReference type="Pfam" id="PF00999"/>
    </source>
</evidence>
<dbReference type="EMBL" id="CP028519">
    <property type="protein sequence ID" value="AVY93867.1"/>
    <property type="molecule type" value="Genomic_DNA"/>
</dbReference>
<evidence type="ECO:0000256" key="3">
    <source>
        <dbReference type="ARBA" id="ARBA00022989"/>
    </source>
</evidence>
<keyword evidence="2 5" id="KW-0812">Transmembrane</keyword>
<gene>
    <name evidence="7" type="ORF">DAI18_07280</name>
</gene>
<organism evidence="7 8">
    <name type="scientific">Microvirgula aerodenitrificans</name>
    <dbReference type="NCBI Taxonomy" id="57480"/>
    <lineage>
        <taxon>Bacteria</taxon>
        <taxon>Pseudomonadati</taxon>
        <taxon>Pseudomonadota</taxon>
        <taxon>Betaproteobacteria</taxon>
        <taxon>Neisseriales</taxon>
        <taxon>Aquaspirillaceae</taxon>
        <taxon>Microvirgula</taxon>
    </lineage>
</organism>
<protein>
    <recommendedName>
        <fullName evidence="6">Cation/H+ exchanger transmembrane domain-containing protein</fullName>
    </recommendedName>
</protein>
<dbReference type="GO" id="GO:0015297">
    <property type="term" value="F:antiporter activity"/>
    <property type="evidence" value="ECO:0007669"/>
    <property type="project" value="InterPro"/>
</dbReference>